<feature type="region of interest" description="Disordered" evidence="1">
    <location>
        <begin position="1"/>
        <end position="115"/>
    </location>
</feature>
<reference evidence="2" key="1">
    <citation type="submission" date="2022-07" db="EMBL/GenBank/DDBJ databases">
        <title>Chromosome-level genome of Muraenolepis orangiensis.</title>
        <authorList>
            <person name="Kim J."/>
        </authorList>
    </citation>
    <scope>NUCLEOTIDE SEQUENCE</scope>
    <source>
        <strain evidence="2">KU_S4_2022</strain>
        <tissue evidence="2">Muscle</tissue>
    </source>
</reference>
<comment type="caution">
    <text evidence="2">The sequence shown here is derived from an EMBL/GenBank/DDBJ whole genome shotgun (WGS) entry which is preliminary data.</text>
</comment>
<feature type="compositionally biased region" description="Basic and acidic residues" evidence="1">
    <location>
        <begin position="61"/>
        <end position="75"/>
    </location>
</feature>
<evidence type="ECO:0000313" key="3">
    <source>
        <dbReference type="Proteomes" id="UP001148018"/>
    </source>
</evidence>
<feature type="compositionally biased region" description="Polar residues" evidence="1">
    <location>
        <begin position="85"/>
        <end position="94"/>
    </location>
</feature>
<sequence length="242" mass="24246">MSFLTDQQPGSLFSELGELSLAPGGGPQSWDPQPKAHAGSQRALLVRGAGSTPLTPLTPRTDQDKLSPSHCDIEIKGSGMPLTAGGSNHGTSLGSAGESPDSPSSSSPSPSPVSPVGCLTAALGLQMAISPPLAPGLPCVDPPSPPSPAACYPVGAPLMGGISPTEAFSHSDFGKASVPQQAAGEGRTGVIDNNNDVEEEEEQKEVMAGAEVTPGALQLSKSSSPDRSQEEGGGGTVLHRPG</sequence>
<gene>
    <name evidence="2" type="ORF">NHX12_021550</name>
</gene>
<dbReference type="EMBL" id="JANIIK010000037">
    <property type="protein sequence ID" value="KAJ3611535.1"/>
    <property type="molecule type" value="Genomic_DNA"/>
</dbReference>
<dbReference type="AlphaFoldDB" id="A0A9Q0EQC7"/>
<dbReference type="Proteomes" id="UP001148018">
    <property type="component" value="Unassembled WGS sequence"/>
</dbReference>
<accession>A0A9Q0EQC7</accession>
<organism evidence="2 3">
    <name type="scientific">Muraenolepis orangiensis</name>
    <name type="common">Patagonian moray cod</name>
    <dbReference type="NCBI Taxonomy" id="630683"/>
    <lineage>
        <taxon>Eukaryota</taxon>
        <taxon>Metazoa</taxon>
        <taxon>Chordata</taxon>
        <taxon>Craniata</taxon>
        <taxon>Vertebrata</taxon>
        <taxon>Euteleostomi</taxon>
        <taxon>Actinopterygii</taxon>
        <taxon>Neopterygii</taxon>
        <taxon>Teleostei</taxon>
        <taxon>Neoteleostei</taxon>
        <taxon>Acanthomorphata</taxon>
        <taxon>Zeiogadaria</taxon>
        <taxon>Gadariae</taxon>
        <taxon>Gadiformes</taxon>
        <taxon>Muraenolepidoidei</taxon>
        <taxon>Muraenolepididae</taxon>
        <taxon>Muraenolepis</taxon>
    </lineage>
</organism>
<keyword evidence="3" id="KW-1185">Reference proteome</keyword>
<name>A0A9Q0EQC7_9TELE</name>
<feature type="region of interest" description="Disordered" evidence="1">
    <location>
        <begin position="170"/>
        <end position="242"/>
    </location>
</feature>
<feature type="compositionally biased region" description="Low complexity" evidence="1">
    <location>
        <begin position="99"/>
        <end position="108"/>
    </location>
</feature>
<protein>
    <submittedName>
        <fullName evidence="2">Uncharacterized protein</fullName>
    </submittedName>
</protein>
<evidence type="ECO:0000313" key="2">
    <source>
        <dbReference type="EMBL" id="KAJ3611535.1"/>
    </source>
</evidence>
<evidence type="ECO:0000256" key="1">
    <source>
        <dbReference type="SAM" id="MobiDB-lite"/>
    </source>
</evidence>
<feature type="compositionally biased region" description="Low complexity" evidence="1">
    <location>
        <begin position="10"/>
        <end position="21"/>
    </location>
</feature>
<proteinExistence type="predicted"/>